<dbReference type="EMBL" id="JAAIUW010000013">
    <property type="protein sequence ID" value="KAF7803067.1"/>
    <property type="molecule type" value="Genomic_DNA"/>
</dbReference>
<comment type="caution">
    <text evidence="1">The sequence shown here is derived from an EMBL/GenBank/DDBJ whole genome shotgun (WGS) entry which is preliminary data.</text>
</comment>
<name>A0A834SGM2_9FABA</name>
<reference evidence="1" key="1">
    <citation type="submission" date="2020-09" db="EMBL/GenBank/DDBJ databases">
        <title>Genome-Enabled Discovery of Anthraquinone Biosynthesis in Senna tora.</title>
        <authorList>
            <person name="Kang S.-H."/>
            <person name="Pandey R.P."/>
            <person name="Lee C.-M."/>
            <person name="Sim J.-S."/>
            <person name="Jeong J.-T."/>
            <person name="Choi B.-S."/>
            <person name="Jung M."/>
            <person name="Ginzburg D."/>
            <person name="Zhao K."/>
            <person name="Won S.Y."/>
            <person name="Oh T.-J."/>
            <person name="Yu Y."/>
            <person name="Kim N.-H."/>
            <person name="Lee O.R."/>
            <person name="Lee T.-H."/>
            <person name="Bashyal P."/>
            <person name="Kim T.-S."/>
            <person name="Lee W.-H."/>
            <person name="Kawkins C."/>
            <person name="Kim C.-K."/>
            <person name="Kim J.S."/>
            <person name="Ahn B.O."/>
            <person name="Rhee S.Y."/>
            <person name="Sohng J.K."/>
        </authorList>
    </citation>
    <scope>NUCLEOTIDE SEQUENCE</scope>
    <source>
        <tissue evidence="1">Leaf</tissue>
    </source>
</reference>
<evidence type="ECO:0000313" key="2">
    <source>
        <dbReference type="Proteomes" id="UP000634136"/>
    </source>
</evidence>
<dbReference type="AlphaFoldDB" id="A0A834SGM2"/>
<protein>
    <submittedName>
        <fullName evidence="1">Uncharacterized protein</fullName>
    </submittedName>
</protein>
<dbReference type="Proteomes" id="UP000634136">
    <property type="component" value="Unassembled WGS sequence"/>
</dbReference>
<evidence type="ECO:0000313" key="1">
    <source>
        <dbReference type="EMBL" id="KAF7803067.1"/>
    </source>
</evidence>
<gene>
    <name evidence="1" type="ORF">G2W53_042178</name>
</gene>
<accession>A0A834SGM2</accession>
<sequence>MEPRIKMKEGIRPWSGHRPYNFFSPLEAMDHWKHLCNGGPNPSFCLLASSSFLL</sequence>
<keyword evidence="2" id="KW-1185">Reference proteome</keyword>
<proteinExistence type="predicted"/>
<organism evidence="1 2">
    <name type="scientific">Senna tora</name>
    <dbReference type="NCBI Taxonomy" id="362788"/>
    <lineage>
        <taxon>Eukaryota</taxon>
        <taxon>Viridiplantae</taxon>
        <taxon>Streptophyta</taxon>
        <taxon>Embryophyta</taxon>
        <taxon>Tracheophyta</taxon>
        <taxon>Spermatophyta</taxon>
        <taxon>Magnoliopsida</taxon>
        <taxon>eudicotyledons</taxon>
        <taxon>Gunneridae</taxon>
        <taxon>Pentapetalae</taxon>
        <taxon>rosids</taxon>
        <taxon>fabids</taxon>
        <taxon>Fabales</taxon>
        <taxon>Fabaceae</taxon>
        <taxon>Caesalpinioideae</taxon>
        <taxon>Cassia clade</taxon>
        <taxon>Senna</taxon>
    </lineage>
</organism>